<dbReference type="Pfam" id="PF06890">
    <property type="entry name" value="Phage_Mu_Gp45"/>
    <property type="match status" value="1"/>
</dbReference>
<evidence type="ECO:0000313" key="4">
    <source>
        <dbReference type="Proteomes" id="UP000254043"/>
    </source>
</evidence>
<proteinExistence type="predicted"/>
<dbReference type="InterPro" id="IPR014462">
    <property type="entry name" value="Phage_Mu_Gp45"/>
</dbReference>
<dbReference type="EMBL" id="UGCV01000008">
    <property type="protein sequence ID" value="STJ17028.1"/>
    <property type="molecule type" value="Genomic_DNA"/>
</dbReference>
<organism evidence="2 4">
    <name type="scientific">Escherichia coli</name>
    <dbReference type="NCBI Taxonomy" id="562"/>
    <lineage>
        <taxon>Bacteria</taxon>
        <taxon>Pseudomonadati</taxon>
        <taxon>Pseudomonadota</taxon>
        <taxon>Gammaproteobacteria</taxon>
        <taxon>Enterobacterales</taxon>
        <taxon>Enterobacteriaceae</taxon>
        <taxon>Escherichia</taxon>
    </lineage>
</organism>
<dbReference type="InterPro" id="IPR053861">
    <property type="entry name" value="Phage_Mu_Gp45_N"/>
</dbReference>
<dbReference type="InterPro" id="IPR013046">
    <property type="entry name" value="GpV/Gp45"/>
</dbReference>
<dbReference type="AlphaFoldDB" id="A0A2X1QCS4"/>
<evidence type="ECO:0000313" key="5">
    <source>
        <dbReference type="Proteomes" id="UP000254716"/>
    </source>
</evidence>
<dbReference type="Proteomes" id="UP000254043">
    <property type="component" value="Unassembled WGS sequence"/>
</dbReference>
<dbReference type="PIRSF" id="PIRSF012337">
    <property type="entry name" value="gp45"/>
    <property type="match status" value="1"/>
</dbReference>
<gene>
    <name evidence="2" type="ORF">NCTC7927_01596</name>
    <name evidence="3" type="ORF">NCTC9081_02441</name>
</gene>
<evidence type="ECO:0000313" key="3">
    <source>
        <dbReference type="EMBL" id="STJ17028.1"/>
    </source>
</evidence>
<evidence type="ECO:0000259" key="1">
    <source>
        <dbReference type="Pfam" id="PF06890"/>
    </source>
</evidence>
<dbReference type="Proteomes" id="UP000254716">
    <property type="component" value="Unassembled WGS sequence"/>
</dbReference>
<reference evidence="4 5" key="1">
    <citation type="submission" date="2018-06" db="EMBL/GenBank/DDBJ databases">
        <authorList>
            <consortium name="Pathogen Informatics"/>
            <person name="Doyle S."/>
        </authorList>
    </citation>
    <scope>NUCLEOTIDE SEQUENCE [LARGE SCALE GENOMIC DNA]</scope>
    <source>
        <strain evidence="2 4">NCTC7927</strain>
        <strain evidence="3 5">NCTC9081</strain>
    </source>
</reference>
<dbReference type="NCBIfam" id="TIGR01644">
    <property type="entry name" value="phage_P2_V"/>
    <property type="match status" value="1"/>
</dbReference>
<dbReference type="Gene3D" id="2.20.25.540">
    <property type="match status" value="1"/>
</dbReference>
<feature type="domain" description="Bacteriophage Mu Gp45 N-terminal" evidence="1">
    <location>
        <begin position="24"/>
        <end position="91"/>
    </location>
</feature>
<accession>A0A2X1QCS4</accession>
<dbReference type="EMBL" id="UGAK01000003">
    <property type="protein sequence ID" value="STF92864.1"/>
    <property type="molecule type" value="Genomic_DNA"/>
</dbReference>
<protein>
    <submittedName>
        <fullName evidence="2">Phage baseplate assembly protein V</fullName>
    </submittedName>
</protein>
<evidence type="ECO:0000313" key="2">
    <source>
        <dbReference type="EMBL" id="STF92864.1"/>
    </source>
</evidence>
<name>A0A2X1QCS4_ECOLX</name>
<sequence>MINEEVFSRLIAPVMRGVRLLIGRGVLTGIRDELKMQNVQLTGMEGETFDDVERPQQYGQISVPLPGAELFFACPGGQRDQAVVLVVDDRRYRPSGLTSGDSGLYHYEGHRIRLTKDGRIIITCRTLEIFADERVSVDTPETVFTGDVIVEKNLHVKGNLAIDGTGMSKGTFTMSEAKIAGITYSGHVHHDNGKGSKTGGPENG</sequence>
<dbReference type="RefSeq" id="WP_032182814.1">
    <property type="nucleotide sequence ID" value="NZ_BFPM01000006.1"/>
</dbReference>